<accession>A0A1B4G453</accession>
<sequence length="375" mass="41564">MKHPDRPTWRNNLSALKNRYLRMPPPKMEAGQFGWAKRWFFDWLVPTGASAYAAYHLTVAFVRHYRTIMPPIAAHDVPLDVMSELMSLANSKYFAYASTALVATFIALLLHRLLKRPVPGNWLNRRKRPIIRPLPFTLGVLAGKLLAFAVPALAVAVAAYASEGAIWAIAPIAVPIAILSAAYYYLLYDEVRPPAIVNLSFHRPRQAAALSDETSSAPTVGIGAWRDAHTELQDDANAIADAAGGMCGQNVFVSHDIEDIAIAVALSIGDDHLSADRKRALDAQIDRVLRKWRAKGYESGSLYDARKTPDPAETSVPDDTFWLPESKRVIRHGTMLLKAQDGYDVRIIGDVVCSVRAAGSRGHARQRRERTFEFV</sequence>
<name>A0A1B4G453_9BURK</name>
<dbReference type="Proteomes" id="UP000067711">
    <property type="component" value="Chromosome 1"/>
</dbReference>
<evidence type="ECO:0000256" key="1">
    <source>
        <dbReference type="SAM" id="Phobius"/>
    </source>
</evidence>
<feature type="transmembrane region" description="Helical" evidence="1">
    <location>
        <begin position="93"/>
        <end position="114"/>
    </location>
</feature>
<reference evidence="2 3" key="1">
    <citation type="submission" date="2015-12" db="EMBL/GenBank/DDBJ databases">
        <title>Diversity of Burkholderia near neighbor genomes.</title>
        <authorList>
            <person name="Sahl J."/>
            <person name="Wagner D."/>
            <person name="Keim P."/>
        </authorList>
    </citation>
    <scope>NUCLEOTIDE SEQUENCE [LARGE SCALE GENOMIC DNA]</scope>
    <source>
        <strain evidence="2 3">BDU8</strain>
    </source>
</reference>
<dbReference type="EMBL" id="CP013389">
    <property type="protein sequence ID" value="AOJ10691.1"/>
    <property type="molecule type" value="Genomic_DNA"/>
</dbReference>
<organism evidence="2 3">
    <name type="scientific">Burkholderia mayonis</name>
    <dbReference type="NCBI Taxonomy" id="1385591"/>
    <lineage>
        <taxon>Bacteria</taxon>
        <taxon>Pseudomonadati</taxon>
        <taxon>Pseudomonadota</taxon>
        <taxon>Betaproteobacteria</taxon>
        <taxon>Burkholderiales</taxon>
        <taxon>Burkholderiaceae</taxon>
        <taxon>Burkholderia</taxon>
        <taxon>pseudomallei group</taxon>
    </lineage>
</organism>
<feature type="transmembrane region" description="Helical" evidence="1">
    <location>
        <begin position="165"/>
        <end position="186"/>
    </location>
</feature>
<protein>
    <recommendedName>
        <fullName evidence="4">Transmembrane protein</fullName>
    </recommendedName>
</protein>
<dbReference type="RefSeq" id="WP_066490395.1">
    <property type="nucleotide sequence ID" value="NZ_CP013389.1"/>
</dbReference>
<gene>
    <name evidence="2" type="ORF">WS71_26365</name>
</gene>
<feature type="transmembrane region" description="Helical" evidence="1">
    <location>
        <begin position="134"/>
        <end position="159"/>
    </location>
</feature>
<evidence type="ECO:0000313" key="3">
    <source>
        <dbReference type="Proteomes" id="UP000067711"/>
    </source>
</evidence>
<dbReference type="AlphaFoldDB" id="A0A1B4G453"/>
<keyword evidence="1" id="KW-0472">Membrane</keyword>
<evidence type="ECO:0000313" key="2">
    <source>
        <dbReference type="EMBL" id="AOJ10691.1"/>
    </source>
</evidence>
<evidence type="ECO:0008006" key="4">
    <source>
        <dbReference type="Google" id="ProtNLM"/>
    </source>
</evidence>
<keyword evidence="1" id="KW-0812">Transmembrane</keyword>
<proteinExistence type="predicted"/>
<keyword evidence="1" id="KW-1133">Transmembrane helix</keyword>